<dbReference type="Proteomes" id="UP001199919">
    <property type="component" value="Unassembled WGS sequence"/>
</dbReference>
<keyword evidence="1" id="KW-0732">Signal</keyword>
<proteinExistence type="predicted"/>
<evidence type="ECO:0000313" key="4">
    <source>
        <dbReference type="Proteomes" id="UP001199919"/>
    </source>
</evidence>
<feature type="chain" id="PRO_5045247512" evidence="1">
    <location>
        <begin position="19"/>
        <end position="421"/>
    </location>
</feature>
<dbReference type="Gene3D" id="2.40.160.20">
    <property type="match status" value="1"/>
</dbReference>
<dbReference type="InterPro" id="IPR011250">
    <property type="entry name" value="OMP/PagP_B-barrel"/>
</dbReference>
<gene>
    <name evidence="3" type="ORF">LT679_08580</name>
</gene>
<name>A0ABS8U312_9SPHI</name>
<dbReference type="EMBL" id="JAJPWV010000002">
    <property type="protein sequence ID" value="MCD8740652.1"/>
    <property type="molecule type" value="Genomic_DNA"/>
</dbReference>
<evidence type="ECO:0000256" key="1">
    <source>
        <dbReference type="SAM" id="SignalP"/>
    </source>
</evidence>
<evidence type="ECO:0000313" key="3">
    <source>
        <dbReference type="EMBL" id="MCD8740652.1"/>
    </source>
</evidence>
<dbReference type="RefSeq" id="WP_232177041.1">
    <property type="nucleotide sequence ID" value="NZ_JAJPWV010000002.1"/>
</dbReference>
<feature type="domain" description="Outer membrane protein beta-barrel" evidence="2">
    <location>
        <begin position="229"/>
        <end position="394"/>
    </location>
</feature>
<dbReference type="Pfam" id="PF13568">
    <property type="entry name" value="OMP_b-brl_2"/>
    <property type="match status" value="1"/>
</dbReference>
<comment type="caution">
    <text evidence="3">The sequence shown here is derived from an EMBL/GenBank/DDBJ whole genome shotgun (WGS) entry which is preliminary data.</text>
</comment>
<reference evidence="3 4" key="1">
    <citation type="submission" date="2021-12" db="EMBL/GenBank/DDBJ databases">
        <title>Mucilaginibacter roseus genome.</title>
        <authorList>
            <person name="Ferreira J.R."/>
            <person name="Newman J.D."/>
        </authorList>
    </citation>
    <scope>NUCLEOTIDE SEQUENCE [LARGE SCALE GENOMIC DNA]</scope>
    <source>
        <strain evidence="3 4">LMG 28454</strain>
    </source>
</reference>
<protein>
    <submittedName>
        <fullName evidence="3">PorT family protein</fullName>
    </submittedName>
</protein>
<dbReference type="SUPFAM" id="SSF56925">
    <property type="entry name" value="OMPA-like"/>
    <property type="match status" value="1"/>
</dbReference>
<dbReference type="InterPro" id="IPR025665">
    <property type="entry name" value="Beta-barrel_OMP_2"/>
</dbReference>
<sequence length="421" mass="47862">MKIYTLLLGMLMPFSLLAQSNFKDGYIVKNTGDTIRGKIDLREWNINPEYIDFKAADDTSQRYKPANVSSFYVQPDFTYVSYSGRVSNNHNQFPNVDKERDTTTLPATVFLKELESGDRLSLYALTDNVKPRFFYKENGKQPVELNYYRYYYLDRNQEMVSQGSAILREEKFYVQQLLNLTRVHPDWGNYSLQDFEKTAFNERDLLRLVRKINGQKEIKGAHGQPAAQFYVGAGVVLARTTFRTVSSSIAFDDVSSKPGFKVAAGLNFFNNPVTRKVIFRAELAAEFLQGEAFRSALNAANQPETQVYQIKRNFISLSPQVIYNFYNANNLKINIGGGVAFSYNNYTKNGISDDAILNGSAYYATYELSKFIVMLPLQLGVIVNKKVEAAVSYTLPHRINAEQLTGVKMSTTALTLRYAFN</sequence>
<organism evidence="3 4">
    <name type="scientific">Mucilaginibacter roseus</name>
    <dbReference type="NCBI Taxonomy" id="1528868"/>
    <lineage>
        <taxon>Bacteria</taxon>
        <taxon>Pseudomonadati</taxon>
        <taxon>Bacteroidota</taxon>
        <taxon>Sphingobacteriia</taxon>
        <taxon>Sphingobacteriales</taxon>
        <taxon>Sphingobacteriaceae</taxon>
        <taxon>Mucilaginibacter</taxon>
    </lineage>
</organism>
<accession>A0ABS8U312</accession>
<keyword evidence="4" id="KW-1185">Reference proteome</keyword>
<evidence type="ECO:0000259" key="2">
    <source>
        <dbReference type="Pfam" id="PF13568"/>
    </source>
</evidence>
<feature type="signal peptide" evidence="1">
    <location>
        <begin position="1"/>
        <end position="18"/>
    </location>
</feature>